<dbReference type="Ensembl" id="ENSMGAT00000023655.1">
    <property type="protein sequence ID" value="ENSMGAP00000023748.1"/>
    <property type="gene ID" value="ENSMGAG00000022380.1"/>
</dbReference>
<dbReference type="GO" id="GO:0010845">
    <property type="term" value="P:positive regulation of reciprocal meiotic recombination"/>
    <property type="evidence" value="ECO:0007669"/>
    <property type="project" value="Ensembl"/>
</dbReference>
<dbReference type="GeneTree" id="ENSGT00940000153414"/>
<dbReference type="GO" id="GO:0000785">
    <property type="term" value="C:chromatin"/>
    <property type="evidence" value="ECO:0007669"/>
    <property type="project" value="Ensembl"/>
</dbReference>
<reference evidence="3 4" key="1">
    <citation type="journal article" date="2010" name="PLoS Biol.">
        <title>Multi-platform next-generation sequencing of the domestic turkey (Meleagris gallopavo): genome assembly and analysis.</title>
        <authorList>
            <person name="Dalloul R.A."/>
            <person name="Long J.A."/>
            <person name="Zimin A.V."/>
            <person name="Aslam L."/>
            <person name="Beal K."/>
            <person name="Blomberg L.A."/>
            <person name="Bouffard P."/>
            <person name="Burt D.W."/>
            <person name="Crasta O."/>
            <person name="Crooijmans R.P."/>
            <person name="Cooper K."/>
            <person name="Coulombe R.A."/>
            <person name="De S."/>
            <person name="Delany M.E."/>
            <person name="Dodgson J.B."/>
            <person name="Dong J.J."/>
            <person name="Evans C."/>
            <person name="Frederickson K.M."/>
            <person name="Flicek P."/>
            <person name="Florea L."/>
            <person name="Folkerts O."/>
            <person name="Groenen M.A."/>
            <person name="Harkins T.T."/>
            <person name="Herrero J."/>
            <person name="Hoffmann S."/>
            <person name="Megens H.J."/>
            <person name="Jiang A."/>
            <person name="de Jong P."/>
            <person name="Kaiser P."/>
            <person name="Kim H."/>
            <person name="Kim K.W."/>
            <person name="Kim S."/>
            <person name="Langenberger D."/>
            <person name="Lee M.K."/>
            <person name="Lee T."/>
            <person name="Mane S."/>
            <person name="Marcais G."/>
            <person name="Marz M."/>
            <person name="McElroy A.P."/>
            <person name="Modise T."/>
            <person name="Nefedov M."/>
            <person name="Notredame C."/>
            <person name="Paton I.R."/>
            <person name="Payne W.S."/>
            <person name="Pertea G."/>
            <person name="Prickett D."/>
            <person name="Puiu D."/>
            <person name="Qioa D."/>
            <person name="Raineri E."/>
            <person name="Ruffier M."/>
            <person name="Salzberg S.L."/>
            <person name="Schatz M.C."/>
            <person name="Scheuring C."/>
            <person name="Schmidt C.J."/>
            <person name="Schroeder S."/>
            <person name="Searle S.M."/>
            <person name="Smith E.J."/>
            <person name="Smith J."/>
            <person name="Sonstegard T.S."/>
            <person name="Stadler P.F."/>
            <person name="Tafer H."/>
            <person name="Tu Z.J."/>
            <person name="Van Tassell C.P."/>
            <person name="Vilella A.J."/>
            <person name="Williams K.P."/>
            <person name="Yorke J.A."/>
            <person name="Zhang L."/>
            <person name="Zhang H.B."/>
            <person name="Zhang X."/>
            <person name="Zhang Y."/>
            <person name="Reed K.M."/>
        </authorList>
    </citation>
    <scope>NUCLEOTIDE SEQUENCE [LARGE SCALE GENOMIC DNA]</scope>
</reference>
<organism evidence="3 4">
    <name type="scientific">Meleagris gallopavo</name>
    <name type="common">Wild turkey</name>
    <dbReference type="NCBI Taxonomy" id="9103"/>
    <lineage>
        <taxon>Eukaryota</taxon>
        <taxon>Metazoa</taxon>
        <taxon>Chordata</taxon>
        <taxon>Craniata</taxon>
        <taxon>Vertebrata</taxon>
        <taxon>Euteleostomi</taxon>
        <taxon>Archelosauria</taxon>
        <taxon>Archosauria</taxon>
        <taxon>Dinosauria</taxon>
        <taxon>Saurischia</taxon>
        <taxon>Theropoda</taxon>
        <taxon>Coelurosauria</taxon>
        <taxon>Aves</taxon>
        <taxon>Neognathae</taxon>
        <taxon>Galloanserae</taxon>
        <taxon>Galliformes</taxon>
        <taxon>Phasianidae</taxon>
        <taxon>Meleagridinae</taxon>
        <taxon>Meleagris</taxon>
    </lineage>
</organism>
<dbReference type="PANTHER" id="PTHR15361:SF4">
    <property type="entry name" value="RAD51-ASSOCIATED PROTEIN 1"/>
    <property type="match status" value="1"/>
</dbReference>
<feature type="domain" description="RAD51 interacting motif" evidence="2">
    <location>
        <begin position="280"/>
        <end position="316"/>
    </location>
</feature>
<dbReference type="InterPro" id="IPR031419">
    <property type="entry name" value="RAD51_interact"/>
</dbReference>
<feature type="compositionally biased region" description="Polar residues" evidence="1">
    <location>
        <begin position="280"/>
        <end position="291"/>
    </location>
</feature>
<dbReference type="Pfam" id="PF15696">
    <property type="entry name" value="RAD51_interact"/>
    <property type="match status" value="1"/>
</dbReference>
<name>A0A803XW52_MELGA</name>
<dbReference type="InParanoid" id="A0A803XW52"/>
<reference evidence="3" key="3">
    <citation type="submission" date="2025-09" db="UniProtKB">
        <authorList>
            <consortium name="Ensembl"/>
        </authorList>
    </citation>
    <scope>IDENTIFICATION</scope>
</reference>
<evidence type="ECO:0000259" key="2">
    <source>
        <dbReference type="Pfam" id="PF15696"/>
    </source>
</evidence>
<feature type="compositionally biased region" description="Basic residues" evidence="1">
    <location>
        <begin position="213"/>
        <end position="230"/>
    </location>
</feature>
<feature type="compositionally biased region" description="Polar residues" evidence="1">
    <location>
        <begin position="233"/>
        <end position="255"/>
    </location>
</feature>
<dbReference type="GO" id="GO:0003690">
    <property type="term" value="F:double-stranded DNA binding"/>
    <property type="evidence" value="ECO:0007669"/>
    <property type="project" value="Ensembl"/>
</dbReference>
<dbReference type="GO" id="GO:0071479">
    <property type="term" value="P:cellular response to ionizing radiation"/>
    <property type="evidence" value="ECO:0007669"/>
    <property type="project" value="Ensembl"/>
</dbReference>
<accession>A0A803XW52</accession>
<dbReference type="GO" id="GO:0062037">
    <property type="term" value="F:D-loop DNA binding"/>
    <property type="evidence" value="ECO:0007669"/>
    <property type="project" value="Ensembl"/>
</dbReference>
<dbReference type="GO" id="GO:0003697">
    <property type="term" value="F:single-stranded DNA binding"/>
    <property type="evidence" value="ECO:0007669"/>
    <property type="project" value="Ensembl"/>
</dbReference>
<feature type="compositionally biased region" description="Polar residues" evidence="1">
    <location>
        <begin position="94"/>
        <end position="106"/>
    </location>
</feature>
<dbReference type="FunCoup" id="A0A803XW52">
    <property type="interactions" value="146"/>
</dbReference>
<feature type="region of interest" description="Disordered" evidence="1">
    <location>
        <begin position="178"/>
        <end position="291"/>
    </location>
</feature>
<dbReference type="GO" id="GO:0000724">
    <property type="term" value="P:double-strand break repair via homologous recombination"/>
    <property type="evidence" value="ECO:0007669"/>
    <property type="project" value="Ensembl"/>
</dbReference>
<gene>
    <name evidence="3" type="primary">RAD51AP1</name>
</gene>
<dbReference type="GO" id="GO:0003723">
    <property type="term" value="F:RNA binding"/>
    <property type="evidence" value="ECO:0007669"/>
    <property type="project" value="Ensembl"/>
</dbReference>
<keyword evidence="4" id="KW-1185">Reference proteome</keyword>
<proteinExistence type="predicted"/>
<evidence type="ECO:0000256" key="1">
    <source>
        <dbReference type="SAM" id="MobiDB-lite"/>
    </source>
</evidence>
<dbReference type="InterPro" id="IPR052003">
    <property type="entry name" value="HR_DNA-Binding_Protein"/>
</dbReference>
<protein>
    <submittedName>
        <fullName evidence="3">RAD51 associated protein 1</fullName>
    </submittedName>
</protein>
<evidence type="ECO:0000313" key="3">
    <source>
        <dbReference type="Ensembl" id="ENSMGAP00000023748.1"/>
    </source>
</evidence>
<reference evidence="3" key="2">
    <citation type="submission" date="2025-08" db="UniProtKB">
        <authorList>
            <consortium name="Ensembl"/>
        </authorList>
    </citation>
    <scope>IDENTIFICATION</scope>
</reference>
<dbReference type="GO" id="GO:1905168">
    <property type="term" value="P:positive regulation of double-strand break repair via homologous recombination"/>
    <property type="evidence" value="ECO:0007669"/>
    <property type="project" value="Ensembl"/>
</dbReference>
<sequence length="319" mass="35744">MCNSAGIRRGERCRQRRASLAADAGCPRRWRGWCGGTGKLLIIQNLGILKMVYMMKLNEDFACIAAPLTKKSRTQPKEPKKEKKKKQKTRKELTSSQKESSIGSTSLGDSFCERDLNVTVALSIEEKSANIHEVQNSKEQGFSQVLDDDIPTNGCRQRKAFKAFSHQKLLTIDSCDREHVTDSEPVTVPDDESEENSDYSESNDEDCAMEKMKIKRNKKEIKRQTGKQKIPKSENNTTVMKLKSEQTQKMSTSSEPVGRPLHTSSPVTNKKPKWEPPAATGTSNNSMKYASVKSPTQCLRLGLSRLARVKPLHPNATSR</sequence>
<dbReference type="GO" id="GO:0032991">
    <property type="term" value="C:protein-containing complex"/>
    <property type="evidence" value="ECO:0007669"/>
    <property type="project" value="Ensembl"/>
</dbReference>
<dbReference type="PANTHER" id="PTHR15361">
    <property type="entry name" value="RAD51/NUKS-INTERACTING PROTEIN"/>
    <property type="match status" value="1"/>
</dbReference>
<dbReference type="OrthoDB" id="6162659at2759"/>
<dbReference type="GO" id="GO:0005634">
    <property type="term" value="C:nucleus"/>
    <property type="evidence" value="ECO:0007669"/>
    <property type="project" value="Ensembl"/>
</dbReference>
<dbReference type="AlphaFoldDB" id="A0A803XW52"/>
<feature type="compositionally biased region" description="Acidic residues" evidence="1">
    <location>
        <begin position="189"/>
        <end position="207"/>
    </location>
</feature>
<dbReference type="Proteomes" id="UP000001645">
    <property type="component" value="Chromosome 1"/>
</dbReference>
<feature type="region of interest" description="Disordered" evidence="1">
    <location>
        <begin position="71"/>
        <end position="106"/>
    </location>
</feature>
<dbReference type="GO" id="GO:0036297">
    <property type="term" value="P:interstrand cross-link repair"/>
    <property type="evidence" value="ECO:0007669"/>
    <property type="project" value="Ensembl"/>
</dbReference>
<evidence type="ECO:0000313" key="4">
    <source>
        <dbReference type="Proteomes" id="UP000001645"/>
    </source>
</evidence>